<dbReference type="GO" id="GO:0032784">
    <property type="term" value="P:regulation of DNA-templated transcription elongation"/>
    <property type="evidence" value="ECO:0007669"/>
    <property type="project" value="InterPro"/>
</dbReference>
<name>A0A8H7C220_AGABI</name>
<dbReference type="GO" id="GO:0006357">
    <property type="term" value="P:regulation of transcription by RNA polymerase II"/>
    <property type="evidence" value="ECO:0007669"/>
    <property type="project" value="InterPro"/>
</dbReference>
<feature type="domain" description="KOW" evidence="7">
    <location>
        <begin position="354"/>
        <end position="381"/>
    </location>
</feature>
<comment type="similarity">
    <text evidence="1">Belongs to the SPT5 family.</text>
</comment>
<dbReference type="Gene3D" id="3.30.70.940">
    <property type="entry name" value="NusG, N-terminal domain"/>
    <property type="match status" value="1"/>
</dbReference>
<evidence type="ECO:0000256" key="4">
    <source>
        <dbReference type="ARBA" id="ARBA00029865"/>
    </source>
</evidence>
<feature type="domain" description="KOW" evidence="7">
    <location>
        <begin position="409"/>
        <end position="436"/>
    </location>
</feature>
<dbReference type="InterPro" id="IPR005824">
    <property type="entry name" value="KOW"/>
</dbReference>
<evidence type="ECO:0000256" key="2">
    <source>
        <dbReference type="ARBA" id="ARBA00023163"/>
    </source>
</evidence>
<evidence type="ECO:0000259" key="7">
    <source>
        <dbReference type="SMART" id="SM00739"/>
    </source>
</evidence>
<dbReference type="SMART" id="SM00739">
    <property type="entry name" value="KOW"/>
    <property type="match status" value="3"/>
</dbReference>
<reference evidence="8 9" key="1">
    <citation type="journal article" name="Sci. Rep.">
        <title>Telomere-to-telomere assembled and centromere annotated genomes of the two main subspecies of the button mushroom Agaricus bisporus reveal especially polymorphic chromosome ends.</title>
        <authorList>
            <person name="Sonnenberg A.S.M."/>
            <person name="Sedaghat-Telgerd N."/>
            <person name="Lavrijssen B."/>
            <person name="Ohm R.A."/>
            <person name="Hendrickx P.M."/>
            <person name="Scholtmeijer K."/>
            <person name="Baars J.J.P."/>
            <person name="van Peer A."/>
        </authorList>
    </citation>
    <scope>NUCLEOTIDE SEQUENCE [LARGE SCALE GENOMIC DNA]</scope>
    <source>
        <strain evidence="8 9">H119_p4</strain>
    </source>
</reference>
<feature type="compositionally biased region" description="Acidic residues" evidence="6">
    <location>
        <begin position="35"/>
        <end position="56"/>
    </location>
</feature>
<dbReference type="AlphaFoldDB" id="A0A8H7C220"/>
<evidence type="ECO:0000313" key="9">
    <source>
        <dbReference type="Proteomes" id="UP000629468"/>
    </source>
</evidence>
<evidence type="ECO:0000256" key="1">
    <source>
        <dbReference type="ARBA" id="ARBA00006956"/>
    </source>
</evidence>
<dbReference type="SUPFAM" id="SSF50104">
    <property type="entry name" value="Translation proteins SH3-like domain"/>
    <property type="match status" value="1"/>
</dbReference>
<dbReference type="InterPro" id="IPR036735">
    <property type="entry name" value="NGN_dom_sf"/>
</dbReference>
<dbReference type="GO" id="GO:0006368">
    <property type="term" value="P:transcription elongation by RNA polymerase II"/>
    <property type="evidence" value="ECO:0007669"/>
    <property type="project" value="TreeGrafter"/>
</dbReference>
<dbReference type="PANTHER" id="PTHR11125">
    <property type="entry name" value="SUPPRESSOR OF TY 5"/>
    <property type="match status" value="1"/>
</dbReference>
<dbReference type="Proteomes" id="UP000629468">
    <property type="component" value="Unassembled WGS sequence"/>
</dbReference>
<dbReference type="GO" id="GO:0032044">
    <property type="term" value="C:DSIF complex"/>
    <property type="evidence" value="ECO:0007669"/>
    <property type="project" value="TreeGrafter"/>
</dbReference>
<dbReference type="InterPro" id="IPR005100">
    <property type="entry name" value="NGN-domain"/>
</dbReference>
<comment type="function">
    <text evidence="3">The SPT4-SPT5 complex mediates both activation and inhibition of transcription elongation, and plays a role in pre-mRNA processing. This complex seems to be important for the stability of the RNA polymerase II elongation machinery on the chromatin template but not for the inherent ability of this machinery to translocate down the gene.</text>
</comment>
<gene>
    <name evidence="8" type="ORF">Agabi119p4_11221</name>
</gene>
<dbReference type="InterPro" id="IPR008991">
    <property type="entry name" value="Translation_prot_SH3-like_sf"/>
</dbReference>
<evidence type="ECO:0000256" key="5">
    <source>
        <dbReference type="ARBA" id="ARBA00031006"/>
    </source>
</evidence>
<dbReference type="GO" id="GO:0003729">
    <property type="term" value="F:mRNA binding"/>
    <property type="evidence" value="ECO:0007669"/>
    <property type="project" value="TreeGrafter"/>
</dbReference>
<keyword evidence="2" id="KW-0804">Transcription</keyword>
<sequence>MAYGDAVQRHIPSTEVAGRISFIDNEAIESQVRDESEEEDEDDAGFIATSDEEDGDPHDAAGINHRLGLEEEVATTEDFLSLLADKYTQPSRLTASKPTALFDSSEENRLHQQGDWETWEVPVNVGSESRCVYRLYQRCLQGMYAHSIPPRSIFAPIGLIGRIYVEAKRLADVYTLCRGMLGVRWWEGRKIDNIEAMRLLQRPMPSFKPEENGWVRLRKKPYTRDVAVIREVLPQGRLQVVVVPRIHPLPETSSQNQGPAAKKRPKPSAQPVDFPVLIELGSRLRIEGTGPFTIYRYRRRVFDFSGYLLLTLKADEYDHVEVTPTVAQVKLFANSASIPISVKLKAFRCAEGRQLHIGDEVVIVASEHAGRVGEVEAVLDTHVYIRLSDPSDSNLYENIQIPHDLARRHFKIGDDVRVKAGSYAGRTGYIVALDDNVDQMIICDSSAEHLKLPFIYAEFADLNVQLGSLPRNPNIIRIPKHAYTIYLDLPVVVRKGPLKGRSGVIKSVNSQGEAQVELRGSHHYSNRLQQLNLHTLAFEMEICQWFEMKDKHDTTLHRIVGIPDDCSILREVHIGRRSPTPPPDNVVGGPGCFDIWPLGSQDGPEVAPPAIPPHFWLIRLQHRDSFGNLRITVRSDGSFDDGKWDKEVGIYKGLDGVNVSVFFSGRGKILVPYHYALPTYPHKKYDYVFCLSEDQYFGTRYIVWEYGSMECSVTTYQGGNKGKVTRMVSTFELALAS</sequence>
<dbReference type="Gene3D" id="2.30.30.30">
    <property type="match status" value="1"/>
</dbReference>
<dbReference type="Pfam" id="PF03439">
    <property type="entry name" value="Spt5-NGN"/>
    <property type="match status" value="1"/>
</dbReference>
<evidence type="ECO:0000256" key="3">
    <source>
        <dbReference type="ARBA" id="ARBA00024691"/>
    </source>
</evidence>
<dbReference type="InterPro" id="IPR039659">
    <property type="entry name" value="SPT5"/>
</dbReference>
<evidence type="ECO:0000313" key="8">
    <source>
        <dbReference type="EMBL" id="KAF7760545.1"/>
    </source>
</evidence>
<dbReference type="PANTHER" id="PTHR11125:SF7">
    <property type="entry name" value="TRANSCRIPTION ELONGATION FACTOR SPT5"/>
    <property type="match status" value="1"/>
</dbReference>
<comment type="caution">
    <text evidence="8">The sequence shown here is derived from an EMBL/GenBank/DDBJ whole genome shotgun (WGS) entry which is preliminary data.</text>
</comment>
<accession>A0A8H7C220</accession>
<dbReference type="InterPro" id="IPR014722">
    <property type="entry name" value="Rib_uL2_dom2"/>
</dbReference>
<protein>
    <recommendedName>
        <fullName evidence="4">Chromatin elongation factor SPT5</fullName>
    </recommendedName>
    <alternativeName>
        <fullName evidence="5">Chromatin elongation factor spt5</fullName>
    </alternativeName>
</protein>
<evidence type="ECO:0000256" key="6">
    <source>
        <dbReference type="SAM" id="MobiDB-lite"/>
    </source>
</evidence>
<proteinExistence type="inferred from homology"/>
<feature type="domain" description="KOW" evidence="7">
    <location>
        <begin position="484"/>
        <end position="511"/>
    </location>
</feature>
<dbReference type="EMBL" id="JABXXO010000015">
    <property type="protein sequence ID" value="KAF7760545.1"/>
    <property type="molecule type" value="Genomic_DNA"/>
</dbReference>
<feature type="region of interest" description="Disordered" evidence="6">
    <location>
        <begin position="249"/>
        <end position="270"/>
    </location>
</feature>
<feature type="region of interest" description="Disordered" evidence="6">
    <location>
        <begin position="28"/>
        <end position="58"/>
    </location>
</feature>
<organism evidence="8 9">
    <name type="scientific">Agaricus bisporus var. burnettii</name>
    <dbReference type="NCBI Taxonomy" id="192524"/>
    <lineage>
        <taxon>Eukaryota</taxon>
        <taxon>Fungi</taxon>
        <taxon>Dikarya</taxon>
        <taxon>Basidiomycota</taxon>
        <taxon>Agaricomycotina</taxon>
        <taxon>Agaricomycetes</taxon>
        <taxon>Agaricomycetidae</taxon>
        <taxon>Agaricales</taxon>
        <taxon>Agaricineae</taxon>
        <taxon>Agaricaceae</taxon>
        <taxon>Agaricus</taxon>
    </lineage>
</organism>